<sequence>MSRTLTRFLGHFGRTSLVAGAHMKTLNSHNSSQGVRLLCIEPMQVMAVVCYSKRNGPPSDAGQPFKTVNKSRGVDDDDLNSLEAELNWELTSKHNRFYLPNSTGPAWQGDTSTVGLMEPLSKLVNFFQESNEDKTRLEFSCCQCPMLIRESLLELFPVRAVNQRDANITLITLSYEGDIELGATKFVLAARDISDRLLSLGYWSDFINPFSGRPYYVPRDGSKLYKQDYRFRGINMRLSMHNDCLVIAAEDDVNTCFSGTVYTTAPGNRDLLLELLLPSELQIDIDKVFE</sequence>
<gene>
    <name evidence="2" type="primary">LOC115633232</name>
</gene>
<dbReference type="OrthoDB" id="10263782at2759"/>
<proteinExistence type="predicted"/>
<reference evidence="2" key="1">
    <citation type="submission" date="2025-08" db="UniProtKB">
        <authorList>
            <consortium name="RefSeq"/>
        </authorList>
    </citation>
    <scope>IDENTIFICATION</scope>
    <source>
        <strain evidence="2">11010-0011.00</strain>
        <tissue evidence="2">Whole body</tissue>
    </source>
</reference>
<dbReference type="GeneID" id="115633232"/>
<dbReference type="GO" id="GO:0009235">
    <property type="term" value="P:cobalamin metabolic process"/>
    <property type="evidence" value="ECO:0007669"/>
    <property type="project" value="InterPro"/>
</dbReference>
<dbReference type="PANTHER" id="PTHR13192">
    <property type="entry name" value="MY011 PROTEIN"/>
    <property type="match status" value="1"/>
</dbReference>
<dbReference type="PANTHER" id="PTHR13192:SF3">
    <property type="entry name" value="COBALAMIN TRAFFICKING PROTEIN CBLD"/>
    <property type="match status" value="1"/>
</dbReference>
<dbReference type="RefSeq" id="XP_030386486.1">
    <property type="nucleotide sequence ID" value="XM_030530626.1"/>
</dbReference>
<dbReference type="Proteomes" id="UP000504634">
    <property type="component" value="Unplaced"/>
</dbReference>
<organism evidence="1 2">
    <name type="scientific">Drosophila lebanonensis</name>
    <name type="common">Fruit fly</name>
    <name type="synonym">Scaptodrosophila lebanonensis</name>
    <dbReference type="NCBI Taxonomy" id="7225"/>
    <lineage>
        <taxon>Eukaryota</taxon>
        <taxon>Metazoa</taxon>
        <taxon>Ecdysozoa</taxon>
        <taxon>Arthropoda</taxon>
        <taxon>Hexapoda</taxon>
        <taxon>Insecta</taxon>
        <taxon>Pterygota</taxon>
        <taxon>Neoptera</taxon>
        <taxon>Endopterygota</taxon>
        <taxon>Diptera</taxon>
        <taxon>Brachycera</taxon>
        <taxon>Muscomorpha</taxon>
        <taxon>Ephydroidea</taxon>
        <taxon>Drosophilidae</taxon>
        <taxon>Scaptodrosophila</taxon>
    </lineage>
</organism>
<evidence type="ECO:0000313" key="2">
    <source>
        <dbReference type="RefSeq" id="XP_030386486.1"/>
    </source>
</evidence>
<accession>A0A6J2UDC9</accession>
<dbReference type="InterPro" id="IPR019362">
    <property type="entry name" value="MMADHC"/>
</dbReference>
<name>A0A6J2UDC9_DROLE</name>
<keyword evidence="1" id="KW-1185">Reference proteome</keyword>
<dbReference type="Pfam" id="PF10229">
    <property type="entry name" value="MMADHC"/>
    <property type="match status" value="1"/>
</dbReference>
<dbReference type="AlphaFoldDB" id="A0A6J2UDC9"/>
<evidence type="ECO:0000313" key="1">
    <source>
        <dbReference type="Proteomes" id="UP000504634"/>
    </source>
</evidence>
<dbReference type="GO" id="GO:0005739">
    <property type="term" value="C:mitochondrion"/>
    <property type="evidence" value="ECO:0007669"/>
    <property type="project" value="TreeGrafter"/>
</dbReference>
<protein>
    <submittedName>
        <fullName evidence="2">Methylmalonic aciduria and homocystinuria type D homolog, mitochondrial</fullName>
    </submittedName>
</protein>